<keyword evidence="2 6" id="KW-0378">Hydrolase</keyword>
<dbReference type="RefSeq" id="WP_203700403.1">
    <property type="nucleotide sequence ID" value="NZ_BAAALU010000030.1"/>
</dbReference>
<keyword evidence="4 6" id="KW-0326">Glycosidase</keyword>
<dbReference type="InterPro" id="IPR018366">
    <property type="entry name" value="CBM2_CS"/>
</dbReference>
<dbReference type="Pfam" id="PF00553">
    <property type="entry name" value="CBM_2"/>
    <property type="match status" value="1"/>
</dbReference>
<dbReference type="SUPFAM" id="SSF49384">
    <property type="entry name" value="Carbohydrate-binding domain"/>
    <property type="match status" value="1"/>
</dbReference>
<accession>A0ABQ4BW06</accession>
<feature type="signal peptide" evidence="8">
    <location>
        <begin position="1"/>
        <end position="27"/>
    </location>
</feature>
<name>A0ABQ4BW06_9ACTN</name>
<dbReference type="InterPro" id="IPR036116">
    <property type="entry name" value="FN3_sf"/>
</dbReference>
<reference evidence="11 12" key="1">
    <citation type="submission" date="2021-01" db="EMBL/GenBank/DDBJ databases">
        <title>Whole genome shotgun sequence of Asanoa iriomotensis NBRC 100142.</title>
        <authorList>
            <person name="Komaki H."/>
            <person name="Tamura T."/>
        </authorList>
    </citation>
    <scope>NUCLEOTIDE SEQUENCE [LARGE SCALE GENOMIC DNA]</scope>
    <source>
        <strain evidence="11 12">NBRC 100142</strain>
    </source>
</reference>
<protein>
    <recommendedName>
        <fullName evidence="13">Glycosyl hydrolase family 5</fullName>
    </recommendedName>
</protein>
<dbReference type="EMBL" id="BONC01000003">
    <property type="protein sequence ID" value="GIF54708.1"/>
    <property type="molecule type" value="Genomic_DNA"/>
</dbReference>
<dbReference type="Gene3D" id="2.60.40.10">
    <property type="entry name" value="Immunoglobulins"/>
    <property type="match status" value="1"/>
</dbReference>
<gene>
    <name evidence="11" type="ORF">Air01nite_08030</name>
</gene>
<evidence type="ECO:0000259" key="9">
    <source>
        <dbReference type="PROSITE" id="PS50853"/>
    </source>
</evidence>
<dbReference type="Gene3D" id="2.60.120.180">
    <property type="match status" value="1"/>
</dbReference>
<evidence type="ECO:0000256" key="3">
    <source>
        <dbReference type="ARBA" id="ARBA00023277"/>
    </source>
</evidence>
<dbReference type="InterPro" id="IPR008965">
    <property type="entry name" value="CBM2/CBM3_carb-bd_dom_sf"/>
</dbReference>
<dbReference type="InterPro" id="IPR013319">
    <property type="entry name" value="GH11/12"/>
</dbReference>
<dbReference type="InterPro" id="IPR002594">
    <property type="entry name" value="GH12"/>
</dbReference>
<dbReference type="Gene3D" id="2.60.40.290">
    <property type="match status" value="1"/>
</dbReference>
<evidence type="ECO:0000256" key="7">
    <source>
        <dbReference type="SAM" id="MobiDB-lite"/>
    </source>
</evidence>
<evidence type="ECO:0000256" key="4">
    <source>
        <dbReference type="ARBA" id="ARBA00023295"/>
    </source>
</evidence>
<dbReference type="InterPro" id="IPR001919">
    <property type="entry name" value="CBD2"/>
</dbReference>
<evidence type="ECO:0000313" key="11">
    <source>
        <dbReference type="EMBL" id="GIF54708.1"/>
    </source>
</evidence>
<dbReference type="InterPro" id="IPR013783">
    <property type="entry name" value="Ig-like_fold"/>
</dbReference>
<feature type="region of interest" description="Disordered" evidence="7">
    <location>
        <begin position="338"/>
        <end position="357"/>
    </location>
</feature>
<evidence type="ECO:0000313" key="12">
    <source>
        <dbReference type="Proteomes" id="UP000624325"/>
    </source>
</evidence>
<comment type="similarity">
    <text evidence="1 6">Belongs to the glycosyl hydrolase 12 (cellulase H) family.</text>
</comment>
<feature type="chain" id="PRO_5046730016" description="Glycosyl hydrolase family 5" evidence="8">
    <location>
        <begin position="28"/>
        <end position="462"/>
    </location>
</feature>
<keyword evidence="8" id="KW-0732">Signal</keyword>
<evidence type="ECO:0000256" key="6">
    <source>
        <dbReference type="RuleBase" id="RU361163"/>
    </source>
</evidence>
<dbReference type="SMART" id="SM00060">
    <property type="entry name" value="FN3"/>
    <property type="match status" value="1"/>
</dbReference>
<dbReference type="Pfam" id="PF00041">
    <property type="entry name" value="fn3"/>
    <property type="match status" value="1"/>
</dbReference>
<feature type="region of interest" description="Disordered" evidence="7">
    <location>
        <begin position="248"/>
        <end position="268"/>
    </location>
</feature>
<evidence type="ECO:0000256" key="2">
    <source>
        <dbReference type="ARBA" id="ARBA00022801"/>
    </source>
</evidence>
<dbReference type="CDD" id="cd00063">
    <property type="entry name" value="FN3"/>
    <property type="match status" value="1"/>
</dbReference>
<sequence>MRRLVRAAVTAVLVASGMVAVASPAEADTQICEQYGSTTIQGRYVVQNNRWGSSAQQCINVTDTGFSITAQQGSAATNGAPLSYPSVFLGCHYTNCSPGTNLPIQVSQISSASSSINYTFASGTYNASYDIWLDPTPRTDGVNQMEIMIWFNRQGPIQPIGSPVGSATVGGRSWEVWRGSNGANNVISYVAPSPISSWNFSVLDFIADVRSRGAITNSWYLTSIQAGFEPWNGGVGLGVTSFSAAVNGGGTGPGPDTQAPSVPGQPTAGTVTASSVALSWAASTDNIGVTGYDVYRQQGGGAATLVGSTAGTSFTASGLSASTSYTFSVRARDAAGNVSAASPGRTVTTAGSGGGGGSGCRVRYAANVWNNGFTADVTITNTGTSVINGWTLTYTLPSGQAITNSWNATVTTSGSAVTARNLTWNGTLAAGASTAFGYQGTHGGGYVSPSAFTLNGSACTIG</sequence>
<comment type="caution">
    <text evidence="11">The sequence shown here is derived from an EMBL/GenBank/DDBJ whole genome shotgun (WGS) entry which is preliminary data.</text>
</comment>
<evidence type="ECO:0000256" key="1">
    <source>
        <dbReference type="ARBA" id="ARBA00005519"/>
    </source>
</evidence>
<dbReference type="PROSITE" id="PS50853">
    <property type="entry name" value="FN3"/>
    <property type="match status" value="1"/>
</dbReference>
<dbReference type="SMART" id="SM00637">
    <property type="entry name" value="CBD_II"/>
    <property type="match status" value="1"/>
</dbReference>
<dbReference type="SUPFAM" id="SSF49265">
    <property type="entry name" value="Fibronectin type III"/>
    <property type="match status" value="1"/>
</dbReference>
<dbReference type="PROSITE" id="PS51173">
    <property type="entry name" value="CBM2"/>
    <property type="match status" value="1"/>
</dbReference>
<dbReference type="PANTHER" id="PTHR34002:SF9">
    <property type="entry name" value="XYLOGLUCAN-SPECIFIC ENDO-BETA-1,4-GLUCANASE A"/>
    <property type="match status" value="1"/>
</dbReference>
<proteinExistence type="inferred from homology"/>
<dbReference type="SUPFAM" id="SSF49899">
    <property type="entry name" value="Concanavalin A-like lectins/glucanases"/>
    <property type="match status" value="1"/>
</dbReference>
<keyword evidence="12" id="KW-1185">Reference proteome</keyword>
<evidence type="ECO:0008006" key="13">
    <source>
        <dbReference type="Google" id="ProtNLM"/>
    </source>
</evidence>
<evidence type="ECO:0000256" key="5">
    <source>
        <dbReference type="ARBA" id="ARBA00023326"/>
    </source>
</evidence>
<feature type="domain" description="Fibronectin type-III" evidence="9">
    <location>
        <begin position="262"/>
        <end position="352"/>
    </location>
</feature>
<organism evidence="11 12">
    <name type="scientific">Asanoa iriomotensis</name>
    <dbReference type="NCBI Taxonomy" id="234613"/>
    <lineage>
        <taxon>Bacteria</taxon>
        <taxon>Bacillati</taxon>
        <taxon>Actinomycetota</taxon>
        <taxon>Actinomycetes</taxon>
        <taxon>Micromonosporales</taxon>
        <taxon>Micromonosporaceae</taxon>
        <taxon>Asanoa</taxon>
    </lineage>
</organism>
<keyword evidence="5 6" id="KW-0624">Polysaccharide degradation</keyword>
<dbReference type="Proteomes" id="UP000624325">
    <property type="component" value="Unassembled WGS sequence"/>
</dbReference>
<dbReference type="PROSITE" id="PS00561">
    <property type="entry name" value="CBM2_A"/>
    <property type="match status" value="1"/>
</dbReference>
<dbReference type="InterPro" id="IPR003961">
    <property type="entry name" value="FN3_dom"/>
</dbReference>
<dbReference type="PANTHER" id="PTHR34002">
    <property type="entry name" value="BLR1656 PROTEIN"/>
    <property type="match status" value="1"/>
</dbReference>
<dbReference type="Pfam" id="PF01670">
    <property type="entry name" value="Glyco_hydro_12"/>
    <property type="match status" value="1"/>
</dbReference>
<feature type="domain" description="CBM2" evidence="10">
    <location>
        <begin position="353"/>
        <end position="462"/>
    </location>
</feature>
<dbReference type="InterPro" id="IPR013320">
    <property type="entry name" value="ConA-like_dom_sf"/>
</dbReference>
<evidence type="ECO:0000259" key="10">
    <source>
        <dbReference type="PROSITE" id="PS51173"/>
    </source>
</evidence>
<evidence type="ECO:0000256" key="8">
    <source>
        <dbReference type="SAM" id="SignalP"/>
    </source>
</evidence>
<keyword evidence="3 6" id="KW-0119">Carbohydrate metabolism</keyword>
<dbReference type="InterPro" id="IPR012291">
    <property type="entry name" value="CBM2_carb-bd_dom_sf"/>
</dbReference>